<keyword evidence="5" id="KW-1185">Reference proteome</keyword>
<feature type="region of interest" description="Disordered" evidence="2">
    <location>
        <begin position="178"/>
        <end position="294"/>
    </location>
</feature>
<feature type="compositionally biased region" description="Basic and acidic residues" evidence="2">
    <location>
        <begin position="178"/>
        <end position="240"/>
    </location>
</feature>
<dbReference type="GO" id="GO:0071218">
    <property type="term" value="P:cellular response to misfolded protein"/>
    <property type="evidence" value="ECO:0007669"/>
    <property type="project" value="TreeGrafter"/>
</dbReference>
<feature type="domain" description="J" evidence="3">
    <location>
        <begin position="9"/>
        <end position="73"/>
    </location>
</feature>
<proteinExistence type="predicted"/>
<dbReference type="PANTHER" id="PTHR43908">
    <property type="entry name" value="AT29763P-RELATED"/>
    <property type="match status" value="1"/>
</dbReference>
<dbReference type="InterPro" id="IPR001623">
    <property type="entry name" value="DnaJ_domain"/>
</dbReference>
<dbReference type="PRINTS" id="PR00625">
    <property type="entry name" value="JDOMAIN"/>
</dbReference>
<dbReference type="AlphaFoldDB" id="A0A9W8Z0S4"/>
<dbReference type="Proteomes" id="UP001140510">
    <property type="component" value="Unassembled WGS sequence"/>
</dbReference>
<gene>
    <name evidence="4" type="ORF">N0V91_011029</name>
</gene>
<evidence type="ECO:0000256" key="1">
    <source>
        <dbReference type="SAM" id="Coils"/>
    </source>
</evidence>
<evidence type="ECO:0000313" key="4">
    <source>
        <dbReference type="EMBL" id="KAJ4395165.1"/>
    </source>
</evidence>
<dbReference type="Pfam" id="PF00226">
    <property type="entry name" value="DnaJ"/>
    <property type="match status" value="1"/>
</dbReference>
<organism evidence="4 5">
    <name type="scientific">Didymella pomorum</name>
    <dbReference type="NCBI Taxonomy" id="749634"/>
    <lineage>
        <taxon>Eukaryota</taxon>
        <taxon>Fungi</taxon>
        <taxon>Dikarya</taxon>
        <taxon>Ascomycota</taxon>
        <taxon>Pezizomycotina</taxon>
        <taxon>Dothideomycetes</taxon>
        <taxon>Pleosporomycetidae</taxon>
        <taxon>Pleosporales</taxon>
        <taxon>Pleosporineae</taxon>
        <taxon>Didymellaceae</taxon>
        <taxon>Didymella</taxon>
    </lineage>
</organism>
<reference evidence="4" key="1">
    <citation type="submission" date="2022-10" db="EMBL/GenBank/DDBJ databases">
        <title>Tapping the CABI collections for fungal endophytes: first genome assemblies for Collariella, Neodidymelliopsis, Ascochyta clinopodiicola, Didymella pomorum, Didymosphaeria variabile, Neocosmospora piperis and Neocucurbitaria cava.</title>
        <authorList>
            <person name="Hill R."/>
        </authorList>
    </citation>
    <scope>NUCLEOTIDE SEQUENCE</scope>
    <source>
        <strain evidence="4">IMI 355091</strain>
    </source>
</reference>
<keyword evidence="1" id="KW-0175">Coiled coil</keyword>
<dbReference type="GO" id="GO:0005789">
    <property type="term" value="C:endoplasmic reticulum membrane"/>
    <property type="evidence" value="ECO:0007669"/>
    <property type="project" value="TreeGrafter"/>
</dbReference>
<name>A0A9W8Z0S4_9PLEO</name>
<dbReference type="Gene3D" id="1.10.287.110">
    <property type="entry name" value="DnaJ domain"/>
    <property type="match status" value="1"/>
</dbReference>
<dbReference type="OrthoDB" id="442087at2759"/>
<dbReference type="EMBL" id="JAPEVA010000172">
    <property type="protein sequence ID" value="KAJ4395165.1"/>
    <property type="molecule type" value="Genomic_DNA"/>
</dbReference>
<protein>
    <recommendedName>
        <fullName evidence="3">J domain-containing protein</fullName>
    </recommendedName>
</protein>
<comment type="caution">
    <text evidence="4">The sequence shown here is derived from an EMBL/GenBank/DDBJ whole genome shotgun (WGS) entry which is preliminary data.</text>
</comment>
<dbReference type="SUPFAM" id="SSF46565">
    <property type="entry name" value="Chaperone J-domain"/>
    <property type="match status" value="1"/>
</dbReference>
<evidence type="ECO:0000256" key="2">
    <source>
        <dbReference type="SAM" id="MobiDB-lite"/>
    </source>
</evidence>
<dbReference type="SMART" id="SM00271">
    <property type="entry name" value="DnaJ"/>
    <property type="match status" value="1"/>
</dbReference>
<dbReference type="InterPro" id="IPR051100">
    <property type="entry name" value="DnaJ_subfamily_B/C"/>
</dbReference>
<dbReference type="InterPro" id="IPR036869">
    <property type="entry name" value="J_dom_sf"/>
</dbReference>
<accession>A0A9W8Z0S4</accession>
<feature type="compositionally biased region" description="Basic and acidic residues" evidence="2">
    <location>
        <begin position="255"/>
        <end position="273"/>
    </location>
</feature>
<feature type="coiled-coil region" evidence="1">
    <location>
        <begin position="123"/>
        <end position="150"/>
    </location>
</feature>
<sequence>MAPSAITEDYYMILEVDPNAGLELIVRSYKRLALKLHPDRNSERNATEAFQQLGRAYETLKDESERREYDLIYPFLKGKAASSQLTREPKTTSEPVSTASETAQIAVLRSFKQERATRWWTSMIMFDASISDAERAIRRLEQEINGLASIAAAEAAVEAKRNSWSTWLLSPLYTKAEDSEEVKAEKDRARQERRIERDMKERRVEAERAKLKATKADMENSRSNSTERNEKRQKQGDNNKRQSFLQNSDKKRRKLENGERLSKNLESSKKSLEDNICIPHSPARPKAKLISMAR</sequence>
<dbReference type="InterPro" id="IPR018253">
    <property type="entry name" value="DnaJ_domain_CS"/>
</dbReference>
<evidence type="ECO:0000313" key="5">
    <source>
        <dbReference type="Proteomes" id="UP001140510"/>
    </source>
</evidence>
<dbReference type="PROSITE" id="PS50076">
    <property type="entry name" value="DNAJ_2"/>
    <property type="match status" value="1"/>
</dbReference>
<evidence type="ECO:0000259" key="3">
    <source>
        <dbReference type="PROSITE" id="PS50076"/>
    </source>
</evidence>
<dbReference type="PANTHER" id="PTHR43908:SF3">
    <property type="entry name" value="AT29763P-RELATED"/>
    <property type="match status" value="1"/>
</dbReference>
<dbReference type="GO" id="GO:0030544">
    <property type="term" value="F:Hsp70 protein binding"/>
    <property type="evidence" value="ECO:0007669"/>
    <property type="project" value="TreeGrafter"/>
</dbReference>
<dbReference type="CDD" id="cd06257">
    <property type="entry name" value="DnaJ"/>
    <property type="match status" value="1"/>
</dbReference>
<dbReference type="PROSITE" id="PS00636">
    <property type="entry name" value="DNAJ_1"/>
    <property type="match status" value="1"/>
</dbReference>